<dbReference type="SUPFAM" id="SSF51735">
    <property type="entry name" value="NAD(P)-binding Rossmann-fold domains"/>
    <property type="match status" value="3"/>
</dbReference>
<keyword evidence="8" id="KW-0012">Acyltransferase</keyword>
<protein>
    <submittedName>
        <fullName evidence="14">Acyl transferase domain-containing protein/NADPH:quinone reductase-like Zn-dependent oxidoreductase/acyl carrier protein</fullName>
    </submittedName>
</protein>
<dbReference type="SMART" id="SM00822">
    <property type="entry name" value="PKS_KR"/>
    <property type="match status" value="1"/>
</dbReference>
<dbReference type="Pfam" id="PF02801">
    <property type="entry name" value="Ketoacyl-synt_C"/>
    <property type="match status" value="1"/>
</dbReference>
<evidence type="ECO:0000256" key="6">
    <source>
        <dbReference type="ARBA" id="ARBA00023194"/>
    </source>
</evidence>
<dbReference type="EMBL" id="JACHMP010000001">
    <property type="protein sequence ID" value="MBB5818106.1"/>
    <property type="molecule type" value="Genomic_DNA"/>
</dbReference>
<dbReference type="Gene3D" id="3.40.50.11460">
    <property type="match status" value="1"/>
</dbReference>
<dbReference type="Gene3D" id="3.10.129.110">
    <property type="entry name" value="Polyketide synthase dehydratase"/>
    <property type="match status" value="1"/>
</dbReference>
<keyword evidence="4" id="KW-0597">Phosphoprotein</keyword>
<dbReference type="GO" id="GO:0008270">
    <property type="term" value="F:zinc ion binding"/>
    <property type="evidence" value="ECO:0007669"/>
    <property type="project" value="InterPro"/>
</dbReference>
<dbReference type="Pfam" id="PF08240">
    <property type="entry name" value="ADH_N"/>
    <property type="match status" value="1"/>
</dbReference>
<dbReference type="Gene3D" id="3.30.70.3290">
    <property type="match status" value="2"/>
</dbReference>
<evidence type="ECO:0000256" key="3">
    <source>
        <dbReference type="ARBA" id="ARBA00022450"/>
    </source>
</evidence>
<dbReference type="InterPro" id="IPR014031">
    <property type="entry name" value="Ketoacyl_synth_C"/>
</dbReference>
<dbReference type="SUPFAM" id="SSF47336">
    <property type="entry name" value="ACP-like"/>
    <property type="match status" value="1"/>
</dbReference>
<feature type="region of interest" description="C-terminal hotdog fold" evidence="9">
    <location>
        <begin position="1159"/>
        <end position="1296"/>
    </location>
</feature>
<dbReference type="InterPro" id="IPR020843">
    <property type="entry name" value="ER"/>
</dbReference>
<name>A0A7W9ID69_9ACTN</name>
<sequence length="2317" mass="236187">MANDDKLRDYLKRATADLQDTRRRLREAEAREHEPIAIVAMSCRLPGGVDSPERLWRLVADGGDAVSGFPDDRGWDLERLFDSDPETPGTTYARHGGFIHDAGGFDAGFFGMSPREALASDPQQRLLLETSWELLERAGIDPGSLRGSRTGVFVGAASSGYGTGQGAFPAGVEGHLLTGGSTAVMSGRLSYTFGFEGPAITADTACSSSLVTLHLACESLRRGECTLAITGGATIIFTPEIFVEFSRQRGLAPDGRCKAFAAAADGTGFSEGVGLLLLERLSDARRNGHPVLAVVRGSAVNQDGASNGLSAPNGPSQQRVIREALVNAQLVASDVDAVEAHGTGTMLGDPIEAQALLATYGQDRPADRPLWLGSVKSNIGHTQAAAGVAGVIKTVMALRHGLLPKTLYVDAPTPHVDWSAGAVSLLTEPVEWPDSGRPRRAGVSSFGISGTNAHVILEQAPADVPGEADTAGDGSLGGTAATAARNGSPAVAETDAEPSPSLPLPVLVSARSEEALAAQAGRLAAFVGEHPGLRPLDVAYSLATGRVAFEHRAVVVGGDRAGVLEGLSALAGGRSGPGVVRGRAGEGRLAVLFSGQGSQRPGMGRVLAGALPGFAAHLEEVCAHLDGHLPRPLREVMFADPGSAEAALLDQTVFTQAALFAVEVSLFRTLQGWGLVPDYLLGHSIGELAAAQVAGVFSLADGCALVAARGRLMQALPEGGAMLAVRAAEAEVAGVLAEVDPEGVRVGIAAVNGPAAVVVSGDVDVVERVGARFAVLGRKSRRLRVSHAFHSPRMEPMLAEFEAVAAGVAYGPARIPVVSNVTGRVAGEELGGAGYWVAHVRRAVRFADGVASLRAAGVGVFVEVGPDGVLSAMGQDCVSAGSDTETETAAGSGLAAAGAAGEAVFVPVLRRDRDEVAQVVSAVGAVHAAGHAVGWETFFTDAATAATTGAATAVTTGAATAGASGTAGADGTAAVTSGAAAGVTAPRRVELPTYAFQHRHYWLHTPRSGTDPESAGLGTPGHPLLGAAVELPDSGGHLLTARLSAQTHPWLADHAVGDAVLFPGTGLVELAVRAGDQVGCGRIEELTLEAPLVLPARGGVRVQVVVGAPDESQAHTVSVYGRAEDAPADEPWTRHATGLLTPSAAPAGTGLAEWPPPGAEAVEVDGLYERLAALGLHYGPAFRGLRAAWTRGEEVFAEVALPDDLAADAAGFGIHPALLDAALHALALSEVSAEHAALPFAWSQVDLHAAGASSLRVRVAPTGGDSLRLEAADPAGHPVASIGSLVLRPVGAAGVRAARPSAERSLYRVEWTPAETGAGSPGGTATGTASGTASGDATGTVFGDATGTGALARGWVLVGDDAFGLGAALASAGTPVESHAGLSDLLAAVESGTPAPVVAVAVSDVPCGDPGVPGDPGDLGDSGGDPGGEAVAGAVRSAVHRILDLARAWAADERLADSRLVVVTRGAVAAGPGESVPDLAGASVWGLVRAAQAENPDRFVLADLDGHAASAALLPAAVATGEPQLAIREGRGVLAARLVRATGAVLTPPEGAASWRMDSRDKGTLENLTLLDAPEAVAPLGPGQVRVALRAAGVNFRDVLNALGMYPGEAGAMGLEGAGLVVEVGPGVTAFAAGDRVMGMFDGGAFGPLAVTDHRQLATVPEGWTFAQAASTPVAFLTAYYALVDLAGLKAGERVLVHAAAGGVGMAAVQLARHFGAEVFGTASTGKWDVLRSLGLDEAHISSSRTLDFEGAFLAATGGDGVDVVLNSLAGDFVDASLRTLPRGGRFVEMGKTDIRPPEAVAAAHTGVRYRDFDLVEAGYDRIGEMLGELVTLFEQGAIRPLPVTGWDIRRAPEAFRFLSQARHVGKVALTMPVPFDAGGTVLVTGGTGGLGGLVARHLVTAHGARNLLLTSRRGLAAEGARELREELTALGADVEIAACDVSDRSALAKLLAAVPAGRPLTAVVHAAGVLDDGVLASLTGERVDAVLRPKADAALHLHELTRDFDLSAFVLFSSVAGTLGSTGQGNYAAANAFLDALAAWRRARGLPALSLAWGPWAQSGMLGTLTDADVSRMARDGIVPLSPDEGLALFDAAAGRPDPVLVPIRLDAKALAARGEGLPPLLRGVARAPGRRAAAASAGGDATAGLHARLAALPVADRHQALLDLVRAEVAAVLGHSSADQVEADRAFDEMGFDSLTSVELRNRLNAATGRRLPATLVFDYANPSALAAYLRSELVPDEGPTETQVLQELDRLGRLLAEVTPDKETRFTVATRLRGLLAQWQGDGTGQDTGGGAATGDGVESASADELFALIDKGL</sequence>
<dbReference type="InterPro" id="IPR013154">
    <property type="entry name" value="ADH-like_N"/>
</dbReference>
<feature type="region of interest" description="N-terminal hotdog fold" evidence="9">
    <location>
        <begin position="1022"/>
        <end position="1147"/>
    </location>
</feature>
<feature type="domain" description="PKS/mFAS DH" evidence="13">
    <location>
        <begin position="1022"/>
        <end position="1296"/>
    </location>
</feature>
<dbReference type="InterPro" id="IPR013968">
    <property type="entry name" value="PKS_KR"/>
</dbReference>
<dbReference type="InterPro" id="IPR018201">
    <property type="entry name" value="Ketoacyl_synth_AS"/>
</dbReference>
<evidence type="ECO:0000313" key="14">
    <source>
        <dbReference type="EMBL" id="MBB5818106.1"/>
    </source>
</evidence>
<dbReference type="GO" id="GO:0016491">
    <property type="term" value="F:oxidoreductase activity"/>
    <property type="evidence" value="ECO:0007669"/>
    <property type="project" value="InterPro"/>
</dbReference>
<dbReference type="InterPro" id="IPR015083">
    <property type="entry name" value="NorB/c/GfsB-D-like_docking"/>
</dbReference>
<dbReference type="InterPro" id="IPR016039">
    <property type="entry name" value="Thiolase-like"/>
</dbReference>
<dbReference type="GO" id="GO:0033068">
    <property type="term" value="P:macrolide biosynthetic process"/>
    <property type="evidence" value="ECO:0007669"/>
    <property type="project" value="UniProtKB-ARBA"/>
</dbReference>
<dbReference type="CDD" id="cd05195">
    <property type="entry name" value="enoyl_red"/>
    <property type="match status" value="1"/>
</dbReference>
<dbReference type="FunFam" id="1.10.1200.10:FF:000007">
    <property type="entry name" value="Probable polyketide synthase pks17"/>
    <property type="match status" value="1"/>
</dbReference>
<evidence type="ECO:0000259" key="13">
    <source>
        <dbReference type="PROSITE" id="PS52019"/>
    </source>
</evidence>
<evidence type="ECO:0000313" key="15">
    <source>
        <dbReference type="Proteomes" id="UP000540685"/>
    </source>
</evidence>
<keyword evidence="7" id="KW-0511">Multifunctional enzyme</keyword>
<evidence type="ECO:0000256" key="5">
    <source>
        <dbReference type="ARBA" id="ARBA00022679"/>
    </source>
</evidence>
<evidence type="ECO:0000256" key="4">
    <source>
        <dbReference type="ARBA" id="ARBA00022553"/>
    </source>
</evidence>
<gene>
    <name evidence="14" type="ORF">F4562_001168</name>
</gene>
<comment type="pathway">
    <text evidence="2">Antibiotic biosynthesis.</text>
</comment>
<evidence type="ECO:0000259" key="12">
    <source>
        <dbReference type="PROSITE" id="PS52004"/>
    </source>
</evidence>
<dbReference type="Pfam" id="PF14765">
    <property type="entry name" value="PS-DH"/>
    <property type="match status" value="1"/>
</dbReference>
<dbReference type="GO" id="GO:0004315">
    <property type="term" value="F:3-oxoacyl-[acyl-carrier-protein] synthase activity"/>
    <property type="evidence" value="ECO:0007669"/>
    <property type="project" value="InterPro"/>
</dbReference>
<dbReference type="InterPro" id="IPR020841">
    <property type="entry name" value="PKS_Beta-ketoAc_synthase_dom"/>
</dbReference>
<dbReference type="CDD" id="cd08956">
    <property type="entry name" value="KR_3_FAS_SDR_x"/>
    <property type="match status" value="1"/>
</dbReference>
<dbReference type="Gene3D" id="3.30.70.250">
    <property type="entry name" value="Malonyl-CoA ACP transacylase, ACP-binding"/>
    <property type="match status" value="1"/>
</dbReference>
<dbReference type="Pfam" id="PF22953">
    <property type="entry name" value="SpnB_Rossmann"/>
    <property type="match status" value="1"/>
</dbReference>
<keyword evidence="5 14" id="KW-0808">Transferase</keyword>
<dbReference type="Proteomes" id="UP000540685">
    <property type="component" value="Unassembled WGS sequence"/>
</dbReference>
<dbReference type="InterPro" id="IPR016036">
    <property type="entry name" value="Malonyl_transacylase_ACP-bd"/>
</dbReference>
<dbReference type="InterPro" id="IPR011032">
    <property type="entry name" value="GroES-like_sf"/>
</dbReference>
<dbReference type="InterPro" id="IPR036299">
    <property type="entry name" value="Polyketide_synth_docking_sf"/>
</dbReference>
<dbReference type="Gene3D" id="3.90.180.10">
    <property type="entry name" value="Medium-chain alcohol dehydrogenases, catalytic domain"/>
    <property type="match status" value="1"/>
</dbReference>
<feature type="active site" description="Proton acceptor; for dehydratase activity" evidence="9">
    <location>
        <position position="1054"/>
    </location>
</feature>
<evidence type="ECO:0000256" key="10">
    <source>
        <dbReference type="SAM" id="MobiDB-lite"/>
    </source>
</evidence>
<reference evidence="14 15" key="1">
    <citation type="submission" date="2020-08" db="EMBL/GenBank/DDBJ databases">
        <title>Sequencing the genomes of 1000 actinobacteria strains.</title>
        <authorList>
            <person name="Klenk H.-P."/>
        </authorList>
    </citation>
    <scope>NUCLEOTIDE SEQUENCE [LARGE SCALE GENOMIC DNA]</scope>
    <source>
        <strain evidence="14 15">DSM 46887</strain>
    </source>
</reference>
<dbReference type="SUPFAM" id="SSF52151">
    <property type="entry name" value="FabD/lysophospholipase-like"/>
    <property type="match status" value="1"/>
</dbReference>
<dbReference type="PROSITE" id="PS50075">
    <property type="entry name" value="CARRIER"/>
    <property type="match status" value="1"/>
</dbReference>
<feature type="region of interest" description="Disordered" evidence="10">
    <location>
        <begin position="464"/>
        <end position="500"/>
    </location>
</feature>
<keyword evidence="6" id="KW-0045">Antibiotic biosynthesis</keyword>
<evidence type="ECO:0000256" key="9">
    <source>
        <dbReference type="PROSITE-ProRule" id="PRU01363"/>
    </source>
</evidence>
<dbReference type="Pfam" id="PF13602">
    <property type="entry name" value="ADH_zinc_N_2"/>
    <property type="match status" value="1"/>
</dbReference>
<dbReference type="Gene3D" id="3.40.366.10">
    <property type="entry name" value="Malonyl-Coenzyme A Acyl Carrier Protein, domain 2"/>
    <property type="match status" value="1"/>
</dbReference>
<proteinExistence type="predicted"/>
<evidence type="ECO:0000256" key="2">
    <source>
        <dbReference type="ARBA" id="ARBA00004792"/>
    </source>
</evidence>
<dbReference type="Gene3D" id="3.40.50.720">
    <property type="entry name" value="NAD(P)-binding Rossmann-like Domain"/>
    <property type="match status" value="1"/>
</dbReference>
<dbReference type="SMART" id="SM00825">
    <property type="entry name" value="PKS_KS"/>
    <property type="match status" value="1"/>
</dbReference>
<dbReference type="InterPro" id="IPR055123">
    <property type="entry name" value="SpnB-like_Rossmann"/>
</dbReference>
<organism evidence="14 15">
    <name type="scientific">Streptosporangium becharense</name>
    <dbReference type="NCBI Taxonomy" id="1816182"/>
    <lineage>
        <taxon>Bacteria</taxon>
        <taxon>Bacillati</taxon>
        <taxon>Actinomycetota</taxon>
        <taxon>Actinomycetes</taxon>
        <taxon>Streptosporangiales</taxon>
        <taxon>Streptosporangiaceae</taxon>
        <taxon>Streptosporangium</taxon>
    </lineage>
</organism>
<dbReference type="PROSITE" id="PS52004">
    <property type="entry name" value="KS3_2"/>
    <property type="match status" value="1"/>
</dbReference>
<dbReference type="GO" id="GO:0006633">
    <property type="term" value="P:fatty acid biosynthetic process"/>
    <property type="evidence" value="ECO:0007669"/>
    <property type="project" value="InterPro"/>
</dbReference>
<dbReference type="SUPFAM" id="SSF53901">
    <property type="entry name" value="Thiolase-like"/>
    <property type="match status" value="1"/>
</dbReference>
<dbReference type="InterPro" id="IPR036736">
    <property type="entry name" value="ACP-like_sf"/>
</dbReference>
<feature type="region of interest" description="Disordered" evidence="10">
    <location>
        <begin position="1313"/>
        <end position="1334"/>
    </location>
</feature>
<dbReference type="PANTHER" id="PTHR43775:SF51">
    <property type="entry name" value="INACTIVE PHENOLPHTHIOCEROL SYNTHESIS POLYKETIDE SYNTHASE TYPE I PKS1-RELATED"/>
    <property type="match status" value="1"/>
</dbReference>
<dbReference type="PROSITE" id="PS00012">
    <property type="entry name" value="PHOSPHOPANTETHEINE"/>
    <property type="match status" value="1"/>
</dbReference>
<accession>A0A7W9ID69</accession>
<dbReference type="InterPro" id="IPR016035">
    <property type="entry name" value="Acyl_Trfase/lysoPLipase"/>
</dbReference>
<dbReference type="RefSeq" id="WP_184854761.1">
    <property type="nucleotide sequence ID" value="NZ_JACHMP010000001.1"/>
</dbReference>
<dbReference type="InterPro" id="IPR049900">
    <property type="entry name" value="PKS_mFAS_DH"/>
</dbReference>
<dbReference type="PANTHER" id="PTHR43775">
    <property type="entry name" value="FATTY ACID SYNTHASE"/>
    <property type="match status" value="1"/>
</dbReference>
<evidence type="ECO:0000259" key="11">
    <source>
        <dbReference type="PROSITE" id="PS50075"/>
    </source>
</evidence>
<dbReference type="SMART" id="SM00829">
    <property type="entry name" value="PKS_ER"/>
    <property type="match status" value="1"/>
</dbReference>
<dbReference type="Pfam" id="PF08659">
    <property type="entry name" value="KR"/>
    <property type="match status" value="1"/>
</dbReference>
<dbReference type="SMART" id="SM00826">
    <property type="entry name" value="PKS_DH"/>
    <property type="match status" value="1"/>
</dbReference>
<dbReference type="Pfam" id="PF16197">
    <property type="entry name" value="KAsynt_C_assoc"/>
    <property type="match status" value="1"/>
</dbReference>
<dbReference type="FunFam" id="3.40.47.10:FF:000019">
    <property type="entry name" value="Polyketide synthase type I"/>
    <property type="match status" value="1"/>
</dbReference>
<dbReference type="Gene3D" id="1.10.1200.10">
    <property type="entry name" value="ACP-like"/>
    <property type="match status" value="1"/>
</dbReference>
<dbReference type="SUPFAM" id="SSF55048">
    <property type="entry name" value="Probable ACP-binding domain of malonyl-CoA ACP transacylase"/>
    <property type="match status" value="1"/>
</dbReference>
<dbReference type="SMART" id="SM00827">
    <property type="entry name" value="PKS_AT"/>
    <property type="match status" value="1"/>
</dbReference>
<feature type="domain" description="Ketosynthase family 3 (KS3)" evidence="12">
    <location>
        <begin position="33"/>
        <end position="459"/>
    </location>
</feature>
<dbReference type="Pfam" id="PF00109">
    <property type="entry name" value="ketoacyl-synt"/>
    <property type="match status" value="1"/>
</dbReference>
<dbReference type="CDD" id="cd00833">
    <property type="entry name" value="PKS"/>
    <property type="match status" value="1"/>
</dbReference>
<dbReference type="PROSITE" id="PS52019">
    <property type="entry name" value="PKS_MFAS_DH"/>
    <property type="match status" value="1"/>
</dbReference>
<dbReference type="InterPro" id="IPR036291">
    <property type="entry name" value="NAD(P)-bd_dom_sf"/>
</dbReference>
<dbReference type="GO" id="GO:0004312">
    <property type="term" value="F:fatty acid synthase activity"/>
    <property type="evidence" value="ECO:0007669"/>
    <property type="project" value="TreeGrafter"/>
</dbReference>
<dbReference type="InterPro" id="IPR014030">
    <property type="entry name" value="Ketoacyl_synth_N"/>
</dbReference>
<feature type="domain" description="Carrier" evidence="11">
    <location>
        <begin position="2161"/>
        <end position="2236"/>
    </location>
</feature>
<dbReference type="InterPro" id="IPR002364">
    <property type="entry name" value="Quin_OxRdtase/zeta-crystal_CS"/>
</dbReference>
<dbReference type="InterPro" id="IPR050091">
    <property type="entry name" value="PKS_NRPS_Biosynth_Enz"/>
</dbReference>
<keyword evidence="3" id="KW-0596">Phosphopantetheine</keyword>
<evidence type="ECO:0000256" key="1">
    <source>
        <dbReference type="ARBA" id="ARBA00001957"/>
    </source>
</evidence>
<dbReference type="Pfam" id="PF00698">
    <property type="entry name" value="Acyl_transf_1"/>
    <property type="match status" value="1"/>
</dbReference>
<dbReference type="Pfam" id="PF21089">
    <property type="entry name" value="PKS_DH_N"/>
    <property type="match status" value="1"/>
</dbReference>
<dbReference type="GO" id="GO:0031177">
    <property type="term" value="F:phosphopantetheine binding"/>
    <property type="evidence" value="ECO:0007669"/>
    <property type="project" value="InterPro"/>
</dbReference>
<dbReference type="InterPro" id="IPR042104">
    <property type="entry name" value="PKS_dehydratase_sf"/>
</dbReference>
<evidence type="ECO:0000256" key="8">
    <source>
        <dbReference type="ARBA" id="ARBA00023315"/>
    </source>
</evidence>
<dbReference type="InterPro" id="IPR049552">
    <property type="entry name" value="PKS_DH_N"/>
</dbReference>
<dbReference type="SMART" id="SM01294">
    <property type="entry name" value="PKS_PP_betabranch"/>
    <property type="match status" value="1"/>
</dbReference>
<dbReference type="InterPro" id="IPR001227">
    <property type="entry name" value="Ac_transferase_dom_sf"/>
</dbReference>
<dbReference type="SUPFAM" id="SSF50129">
    <property type="entry name" value="GroES-like"/>
    <property type="match status" value="1"/>
</dbReference>
<dbReference type="InterPro" id="IPR032821">
    <property type="entry name" value="PKS_assoc"/>
</dbReference>
<feature type="active site" description="Proton donor; for dehydratase activity" evidence="9">
    <location>
        <position position="1220"/>
    </location>
</feature>
<dbReference type="InterPro" id="IPR006162">
    <property type="entry name" value="Ppantetheine_attach_site"/>
</dbReference>
<dbReference type="FunFam" id="3.90.180.10:FF:000032">
    <property type="entry name" value="Probable polyketide synthase pks1"/>
    <property type="match status" value="1"/>
</dbReference>
<dbReference type="FunFam" id="3.40.50.720:FF:000209">
    <property type="entry name" value="Polyketide synthase Pks12"/>
    <property type="match status" value="1"/>
</dbReference>
<dbReference type="PROSITE" id="PS00606">
    <property type="entry name" value="KS3_1"/>
    <property type="match status" value="1"/>
</dbReference>
<keyword evidence="15" id="KW-1185">Reference proteome</keyword>
<dbReference type="InterPro" id="IPR009081">
    <property type="entry name" value="PP-bd_ACP"/>
</dbReference>
<dbReference type="SMART" id="SM00823">
    <property type="entry name" value="PKS_PP"/>
    <property type="match status" value="1"/>
</dbReference>
<comment type="caution">
    <text evidence="14">The sequence shown here is derived from an EMBL/GenBank/DDBJ whole genome shotgun (WGS) entry which is preliminary data.</text>
</comment>
<dbReference type="Gene3D" id="3.40.47.10">
    <property type="match status" value="1"/>
</dbReference>
<evidence type="ECO:0000256" key="7">
    <source>
        <dbReference type="ARBA" id="ARBA00023268"/>
    </source>
</evidence>
<dbReference type="Pfam" id="PF08990">
    <property type="entry name" value="Docking"/>
    <property type="match status" value="1"/>
</dbReference>
<dbReference type="InterPro" id="IPR020807">
    <property type="entry name" value="PKS_DH"/>
</dbReference>
<dbReference type="Pfam" id="PF00550">
    <property type="entry name" value="PP-binding"/>
    <property type="match status" value="1"/>
</dbReference>
<dbReference type="InterPro" id="IPR057326">
    <property type="entry name" value="KR_dom"/>
</dbReference>
<dbReference type="InterPro" id="IPR020806">
    <property type="entry name" value="PKS_PP-bd"/>
</dbReference>
<dbReference type="InterPro" id="IPR049551">
    <property type="entry name" value="PKS_DH_C"/>
</dbReference>
<dbReference type="SUPFAM" id="SSF101173">
    <property type="entry name" value="Docking domain B of the erythromycin polyketide synthase (DEBS)"/>
    <property type="match status" value="1"/>
</dbReference>
<comment type="cofactor">
    <cofactor evidence="1">
        <name>pantetheine 4'-phosphate</name>
        <dbReference type="ChEBI" id="CHEBI:47942"/>
    </cofactor>
</comment>
<dbReference type="PROSITE" id="PS01162">
    <property type="entry name" value="QOR_ZETA_CRYSTAL"/>
    <property type="match status" value="1"/>
</dbReference>
<dbReference type="InterPro" id="IPR014043">
    <property type="entry name" value="Acyl_transferase_dom"/>
</dbReference>